<dbReference type="Gene3D" id="1.10.1200.10">
    <property type="entry name" value="ACP-like"/>
    <property type="match status" value="1"/>
</dbReference>
<dbReference type="Pfam" id="PF13193">
    <property type="entry name" value="AMP-binding_C"/>
    <property type="match status" value="1"/>
</dbReference>
<name>A0A6J4MR93_9BACT</name>
<dbReference type="SUPFAM" id="SSF47336">
    <property type="entry name" value="ACP-like"/>
    <property type="match status" value="1"/>
</dbReference>
<organism evidence="6">
    <name type="scientific">uncultured Gemmatimonadota bacterium</name>
    <dbReference type="NCBI Taxonomy" id="203437"/>
    <lineage>
        <taxon>Bacteria</taxon>
        <taxon>Pseudomonadati</taxon>
        <taxon>Gemmatimonadota</taxon>
        <taxon>environmental samples</taxon>
    </lineage>
</organism>
<dbReference type="FunFam" id="1.10.1200.10:FF:000005">
    <property type="entry name" value="Nonribosomal peptide synthetase 1"/>
    <property type="match status" value="1"/>
</dbReference>
<dbReference type="InterPro" id="IPR025110">
    <property type="entry name" value="AMP-bd_C"/>
</dbReference>
<comment type="cofactor">
    <cofactor evidence="1">
        <name>pantetheine 4'-phosphate</name>
        <dbReference type="ChEBI" id="CHEBI:47942"/>
    </cofactor>
</comment>
<comment type="similarity">
    <text evidence="2">Belongs to the ATP-dependent AMP-binding enzyme family.</text>
</comment>
<dbReference type="GO" id="GO:0043041">
    <property type="term" value="P:amino acid activation for nonribosomal peptide biosynthetic process"/>
    <property type="evidence" value="ECO:0007669"/>
    <property type="project" value="TreeGrafter"/>
</dbReference>
<dbReference type="InterPro" id="IPR042099">
    <property type="entry name" value="ANL_N_sf"/>
</dbReference>
<dbReference type="FunFam" id="3.30.300.30:FF:000010">
    <property type="entry name" value="Enterobactin synthetase component F"/>
    <property type="match status" value="1"/>
</dbReference>
<dbReference type="PANTHER" id="PTHR45527">
    <property type="entry name" value="NONRIBOSOMAL PEPTIDE SYNTHETASE"/>
    <property type="match status" value="1"/>
</dbReference>
<dbReference type="PROSITE" id="PS00012">
    <property type="entry name" value="PHOSPHOPANTETHEINE"/>
    <property type="match status" value="1"/>
</dbReference>
<dbReference type="InterPro" id="IPR000873">
    <property type="entry name" value="AMP-dep_synth/lig_dom"/>
</dbReference>
<evidence type="ECO:0000256" key="2">
    <source>
        <dbReference type="ARBA" id="ARBA00006432"/>
    </source>
</evidence>
<evidence type="ECO:0000256" key="3">
    <source>
        <dbReference type="ARBA" id="ARBA00022450"/>
    </source>
</evidence>
<dbReference type="InterPro" id="IPR045851">
    <property type="entry name" value="AMP-bd_C_sf"/>
</dbReference>
<dbReference type="GO" id="GO:0005829">
    <property type="term" value="C:cytosol"/>
    <property type="evidence" value="ECO:0007669"/>
    <property type="project" value="TreeGrafter"/>
</dbReference>
<evidence type="ECO:0000259" key="5">
    <source>
        <dbReference type="PROSITE" id="PS50075"/>
    </source>
</evidence>
<dbReference type="PROSITE" id="PS50075">
    <property type="entry name" value="CARRIER"/>
    <property type="match status" value="1"/>
</dbReference>
<reference evidence="6" key="1">
    <citation type="submission" date="2020-02" db="EMBL/GenBank/DDBJ databases">
        <authorList>
            <person name="Meier V. D."/>
        </authorList>
    </citation>
    <scope>NUCLEOTIDE SEQUENCE</scope>
    <source>
        <strain evidence="6">AVDCRST_MAG89</strain>
    </source>
</reference>
<dbReference type="PROSITE" id="PS00455">
    <property type="entry name" value="AMP_BINDING"/>
    <property type="match status" value="1"/>
</dbReference>
<dbReference type="Gene3D" id="3.30.300.30">
    <property type="match status" value="1"/>
</dbReference>
<accession>A0A6J4MR93</accession>
<dbReference type="FunFam" id="2.30.38.10:FF:000001">
    <property type="entry name" value="Non-ribosomal peptide synthetase PvdI"/>
    <property type="match status" value="1"/>
</dbReference>
<protein>
    <submittedName>
        <fullName evidence="6">Siderophore biosynthesis non-ribosomal peptide synthetase modules</fullName>
    </submittedName>
</protein>
<proteinExistence type="inferred from homology"/>
<dbReference type="PANTHER" id="PTHR45527:SF1">
    <property type="entry name" value="FATTY ACID SYNTHASE"/>
    <property type="match status" value="1"/>
</dbReference>
<dbReference type="InterPro" id="IPR036736">
    <property type="entry name" value="ACP-like_sf"/>
</dbReference>
<dbReference type="GO" id="GO:0044550">
    <property type="term" value="P:secondary metabolite biosynthetic process"/>
    <property type="evidence" value="ECO:0007669"/>
    <property type="project" value="TreeGrafter"/>
</dbReference>
<keyword evidence="3" id="KW-0596">Phosphopantetheine</keyword>
<sequence length="477" mass="51159">ARSPAQAPRPGLLPQHPAYVIYTSGSTGRPKGVAVSHRSVANYLRWIDETALAGVERLPWTTKLSFDASAKQVLGPLLRGGAVWILAAGAERDPAALLQALRAAEGRLALNCVPSLWSAILELGTPAGVDRLLLGGEATGPELLERTRAALPGVEVWNLYGPTETTVNAVAGRMDGGPVGIGRPVANARAYVLDAGMRPAPVGVPGELFVAGAGVARGYLGRPGLTAERFVPDPFGGRAGERMYRTGDRARWRDDGTLAYLGRTDHQVKVRGYRIEPGEVEARLLEHAGVREALVTAREDTPGNRLLVAYWTGDAGVEVQALRSHLGERLPEYMVPAAYVWLKALPLMPNGKVDRRALPAPGDDAYARSGYEAPVGESEEALAEIWAELLGVERVGRWDNFFELGGHSLLIVRLLEQMRRRGLHAEVGTLFTTPVLAELAREVTGESLQVQVPPNLIPGPDSIGPDDEGSDAWEVVL</sequence>
<dbReference type="EMBL" id="CADCTV010000868">
    <property type="protein sequence ID" value="CAA9366588.1"/>
    <property type="molecule type" value="Genomic_DNA"/>
</dbReference>
<dbReference type="Gene3D" id="3.40.50.12780">
    <property type="entry name" value="N-terminal domain of ligase-like"/>
    <property type="match status" value="1"/>
</dbReference>
<evidence type="ECO:0000256" key="4">
    <source>
        <dbReference type="ARBA" id="ARBA00022553"/>
    </source>
</evidence>
<dbReference type="GO" id="GO:0031177">
    <property type="term" value="F:phosphopantetheine binding"/>
    <property type="evidence" value="ECO:0007669"/>
    <property type="project" value="TreeGrafter"/>
</dbReference>
<dbReference type="SUPFAM" id="SSF56801">
    <property type="entry name" value="Acetyl-CoA synthetase-like"/>
    <property type="match status" value="1"/>
</dbReference>
<dbReference type="AlphaFoldDB" id="A0A6J4MR93"/>
<dbReference type="NCBIfam" id="TIGR01733">
    <property type="entry name" value="AA-adenyl-dom"/>
    <property type="match status" value="1"/>
</dbReference>
<dbReference type="Pfam" id="PF00550">
    <property type="entry name" value="PP-binding"/>
    <property type="match status" value="1"/>
</dbReference>
<evidence type="ECO:0000313" key="6">
    <source>
        <dbReference type="EMBL" id="CAA9366588.1"/>
    </source>
</evidence>
<gene>
    <name evidence="6" type="ORF">AVDCRST_MAG89-4150</name>
</gene>
<dbReference type="InterPro" id="IPR010071">
    <property type="entry name" value="AA_adenyl_dom"/>
</dbReference>
<dbReference type="Pfam" id="PF00501">
    <property type="entry name" value="AMP-binding"/>
    <property type="match status" value="1"/>
</dbReference>
<dbReference type="CDD" id="cd05930">
    <property type="entry name" value="A_NRPS"/>
    <property type="match status" value="1"/>
</dbReference>
<feature type="domain" description="Carrier" evidence="5">
    <location>
        <begin position="373"/>
        <end position="447"/>
    </location>
</feature>
<dbReference type="InterPro" id="IPR009081">
    <property type="entry name" value="PP-bd_ACP"/>
</dbReference>
<feature type="non-terminal residue" evidence="6">
    <location>
        <position position="1"/>
    </location>
</feature>
<dbReference type="InterPro" id="IPR020845">
    <property type="entry name" value="AMP-binding_CS"/>
</dbReference>
<keyword evidence="4" id="KW-0597">Phosphoprotein</keyword>
<evidence type="ECO:0000256" key="1">
    <source>
        <dbReference type="ARBA" id="ARBA00001957"/>
    </source>
</evidence>
<dbReference type="InterPro" id="IPR006162">
    <property type="entry name" value="Ppantetheine_attach_site"/>
</dbReference>